<comment type="similarity">
    <text evidence="2">Belongs to the class I fructose-bisphosphate aldolase family.</text>
</comment>
<reference evidence="7 8" key="1">
    <citation type="submission" date="2021-03" db="EMBL/GenBank/DDBJ databases">
        <title>novel species isolated from a fishpond in China.</title>
        <authorList>
            <person name="Lu H."/>
            <person name="Cai Z."/>
        </authorList>
    </citation>
    <scope>NUCLEOTIDE SEQUENCE [LARGE SCALE GENOMIC DNA]</scope>
    <source>
        <strain evidence="7 8">JCM 31546</strain>
    </source>
</reference>
<dbReference type="Proteomes" id="UP000664698">
    <property type="component" value="Unassembled WGS sequence"/>
</dbReference>
<dbReference type="Gene3D" id="3.20.20.70">
    <property type="entry name" value="Aldolase class I"/>
    <property type="match status" value="1"/>
</dbReference>
<evidence type="ECO:0000313" key="8">
    <source>
        <dbReference type="Proteomes" id="UP000664698"/>
    </source>
</evidence>
<evidence type="ECO:0000313" key="7">
    <source>
        <dbReference type="EMBL" id="MBN7802412.1"/>
    </source>
</evidence>
<evidence type="ECO:0000256" key="1">
    <source>
        <dbReference type="ARBA" id="ARBA00004714"/>
    </source>
</evidence>
<dbReference type="RefSeq" id="WP_206570402.1">
    <property type="nucleotide sequence ID" value="NZ_JAFKCW010000003.1"/>
</dbReference>
<keyword evidence="5" id="KW-0456">Lyase</keyword>
<evidence type="ECO:0000256" key="3">
    <source>
        <dbReference type="ARBA" id="ARBA00013068"/>
    </source>
</evidence>
<organism evidence="7 8">
    <name type="scientific">Algoriphagus aestuariicola</name>
    <dbReference type="NCBI Taxonomy" id="1852016"/>
    <lineage>
        <taxon>Bacteria</taxon>
        <taxon>Pseudomonadati</taxon>
        <taxon>Bacteroidota</taxon>
        <taxon>Cytophagia</taxon>
        <taxon>Cytophagales</taxon>
        <taxon>Cyclobacteriaceae</taxon>
        <taxon>Algoriphagus</taxon>
    </lineage>
</organism>
<name>A0ABS3BT09_9BACT</name>
<comment type="pathway">
    <text evidence="1">Carbohydrate degradation; glycolysis; D-glyceraldehyde 3-phosphate and glycerone phosphate from D-glucose: step 4/4.</text>
</comment>
<proteinExistence type="inferred from homology"/>
<dbReference type="NCBIfam" id="NF003784">
    <property type="entry name" value="PRK05377.1"/>
    <property type="match status" value="1"/>
</dbReference>
<dbReference type="SUPFAM" id="SSF51569">
    <property type="entry name" value="Aldolase"/>
    <property type="match status" value="1"/>
</dbReference>
<dbReference type="PANTHER" id="PTHR11627">
    <property type="entry name" value="FRUCTOSE-BISPHOSPHATE ALDOLASE"/>
    <property type="match status" value="1"/>
</dbReference>
<evidence type="ECO:0000256" key="4">
    <source>
        <dbReference type="ARBA" id="ARBA00023152"/>
    </source>
</evidence>
<dbReference type="InterPro" id="IPR013785">
    <property type="entry name" value="Aldolase_TIM"/>
</dbReference>
<gene>
    <name evidence="7" type="ORF">J0A67_16180</name>
</gene>
<dbReference type="EC" id="4.1.2.13" evidence="3"/>
<dbReference type="Pfam" id="PF00274">
    <property type="entry name" value="Glycolytic"/>
    <property type="match status" value="1"/>
</dbReference>
<sequence>MDTFEKQYQRIKEGKGFIAALDQSGGSTPKALEAYGITESEYNSEEQMFSLIHGMRARVMTDAAFSGDKIIGVILFEKTMNAQVDGMQTPEYLWAKNIVPFLKIDKGLEAKSNGVQHMKDIPDLPKVLEDAKAKGIFGTKMRSVILENDIEGIVSIVKQQFAIGKVILAHGLVPILEPEVDIHAKDKDKIEKILLEAIMAELDILTEGQSVILKLTIPSQENLYRPLIAHTKVLRVFALSGGYSLEEACGLLRKNEGMIASFSRALLDDLQAGQSAKEFSNSLKNAIDKIYEASIT</sequence>
<keyword evidence="8" id="KW-1185">Reference proteome</keyword>
<dbReference type="EMBL" id="JAFKCW010000003">
    <property type="protein sequence ID" value="MBN7802412.1"/>
    <property type="molecule type" value="Genomic_DNA"/>
</dbReference>
<evidence type="ECO:0000256" key="5">
    <source>
        <dbReference type="ARBA" id="ARBA00023239"/>
    </source>
</evidence>
<accession>A0ABS3BT09</accession>
<evidence type="ECO:0000256" key="6">
    <source>
        <dbReference type="ARBA" id="ARBA00029799"/>
    </source>
</evidence>
<keyword evidence="4" id="KW-0324">Glycolysis</keyword>
<dbReference type="InterPro" id="IPR000741">
    <property type="entry name" value="FBA_I"/>
</dbReference>
<protein>
    <recommendedName>
        <fullName evidence="3">fructose-bisphosphate aldolase</fullName>
        <ecNumber evidence="3">4.1.2.13</ecNumber>
    </recommendedName>
    <alternativeName>
        <fullName evidence="6">Fructose-bisphosphate aldolase class I</fullName>
    </alternativeName>
</protein>
<comment type="caution">
    <text evidence="7">The sequence shown here is derived from an EMBL/GenBank/DDBJ whole genome shotgun (WGS) entry which is preliminary data.</text>
</comment>
<evidence type="ECO:0000256" key="2">
    <source>
        <dbReference type="ARBA" id="ARBA00010387"/>
    </source>
</evidence>